<organism evidence="1 2">
    <name type="scientific">Trifolium subterraneum</name>
    <name type="common">Subterranean clover</name>
    <dbReference type="NCBI Taxonomy" id="3900"/>
    <lineage>
        <taxon>Eukaryota</taxon>
        <taxon>Viridiplantae</taxon>
        <taxon>Streptophyta</taxon>
        <taxon>Embryophyta</taxon>
        <taxon>Tracheophyta</taxon>
        <taxon>Spermatophyta</taxon>
        <taxon>Magnoliopsida</taxon>
        <taxon>eudicotyledons</taxon>
        <taxon>Gunneridae</taxon>
        <taxon>Pentapetalae</taxon>
        <taxon>rosids</taxon>
        <taxon>fabids</taxon>
        <taxon>Fabales</taxon>
        <taxon>Fabaceae</taxon>
        <taxon>Papilionoideae</taxon>
        <taxon>50 kb inversion clade</taxon>
        <taxon>NPAAA clade</taxon>
        <taxon>Hologalegina</taxon>
        <taxon>IRL clade</taxon>
        <taxon>Trifolieae</taxon>
        <taxon>Trifolium</taxon>
    </lineage>
</organism>
<proteinExistence type="predicted"/>
<dbReference type="PANTHER" id="PTHR45863">
    <property type="entry name" value="SERINE/THREONINE-PROTEIN KINASE BSK5"/>
    <property type="match status" value="1"/>
</dbReference>
<dbReference type="SUPFAM" id="SSF48452">
    <property type="entry name" value="TPR-like"/>
    <property type="match status" value="1"/>
</dbReference>
<dbReference type="GO" id="GO:0009742">
    <property type="term" value="P:brassinosteroid mediated signaling pathway"/>
    <property type="evidence" value="ECO:0007669"/>
    <property type="project" value="InterPro"/>
</dbReference>
<protein>
    <submittedName>
        <fullName evidence="1">Uncharacterized protein</fullName>
    </submittedName>
</protein>
<evidence type="ECO:0000313" key="1">
    <source>
        <dbReference type="EMBL" id="GAU36574.1"/>
    </source>
</evidence>
<dbReference type="InterPro" id="IPR011990">
    <property type="entry name" value="TPR-like_helical_dom_sf"/>
</dbReference>
<sequence>MAQEALMDAMQAQVISPEWYIAYYLQYVALATLGMENEAQEILEEGTTLELKHNVYSKETNTLC</sequence>
<dbReference type="InterPro" id="IPR045845">
    <property type="entry name" value="BSK"/>
</dbReference>
<dbReference type="PANTHER" id="PTHR45863:SF47">
    <property type="entry name" value="SERINE_THREONINE-PROTEIN KINASE BSK3"/>
    <property type="match status" value="1"/>
</dbReference>
<accession>A0A2Z6MV96</accession>
<dbReference type="EMBL" id="DF973634">
    <property type="protein sequence ID" value="GAU36574.1"/>
    <property type="molecule type" value="Genomic_DNA"/>
</dbReference>
<dbReference type="GO" id="GO:0005524">
    <property type="term" value="F:ATP binding"/>
    <property type="evidence" value="ECO:0007669"/>
    <property type="project" value="UniProtKB-KW"/>
</dbReference>
<dbReference type="OrthoDB" id="1342555at2759"/>
<dbReference type="AlphaFoldDB" id="A0A2Z6MV96"/>
<keyword evidence="2" id="KW-1185">Reference proteome</keyword>
<evidence type="ECO:0000313" key="2">
    <source>
        <dbReference type="Proteomes" id="UP000242715"/>
    </source>
</evidence>
<gene>
    <name evidence="1" type="ORF">TSUD_362440</name>
</gene>
<dbReference type="GO" id="GO:0004674">
    <property type="term" value="F:protein serine/threonine kinase activity"/>
    <property type="evidence" value="ECO:0007669"/>
    <property type="project" value="UniProtKB-KW"/>
</dbReference>
<name>A0A2Z6MV96_TRISU</name>
<dbReference type="GO" id="GO:0005886">
    <property type="term" value="C:plasma membrane"/>
    <property type="evidence" value="ECO:0007669"/>
    <property type="project" value="UniProtKB-SubCell"/>
</dbReference>
<reference evidence="2" key="1">
    <citation type="journal article" date="2017" name="Front. Plant Sci.">
        <title>Climate Clever Clovers: New Paradigm to Reduce the Environmental Footprint of Ruminants by Breeding Low Methanogenic Forages Utilizing Haplotype Variation.</title>
        <authorList>
            <person name="Kaur P."/>
            <person name="Appels R."/>
            <person name="Bayer P.E."/>
            <person name="Keeble-Gagnere G."/>
            <person name="Wang J."/>
            <person name="Hirakawa H."/>
            <person name="Shirasawa K."/>
            <person name="Vercoe P."/>
            <person name="Stefanova K."/>
            <person name="Durmic Z."/>
            <person name="Nichols P."/>
            <person name="Revell C."/>
            <person name="Isobe S.N."/>
            <person name="Edwards D."/>
            <person name="Erskine W."/>
        </authorList>
    </citation>
    <scope>NUCLEOTIDE SEQUENCE [LARGE SCALE GENOMIC DNA]</scope>
    <source>
        <strain evidence="2">cv. Daliak</strain>
    </source>
</reference>
<dbReference type="Gene3D" id="1.25.40.10">
    <property type="entry name" value="Tetratricopeptide repeat domain"/>
    <property type="match status" value="1"/>
</dbReference>
<dbReference type="Proteomes" id="UP000242715">
    <property type="component" value="Unassembled WGS sequence"/>
</dbReference>